<evidence type="ECO:0000313" key="9">
    <source>
        <dbReference type="EMBL" id="SEJ56734.1"/>
    </source>
</evidence>
<accession>A0A1H6ZX50</accession>
<feature type="transmembrane region" description="Helical" evidence="7">
    <location>
        <begin position="177"/>
        <end position="201"/>
    </location>
</feature>
<dbReference type="PANTHER" id="PTHR42920">
    <property type="entry name" value="OS03G0707200 PROTEIN-RELATED"/>
    <property type="match status" value="1"/>
</dbReference>
<evidence type="ECO:0000256" key="7">
    <source>
        <dbReference type="SAM" id="Phobius"/>
    </source>
</evidence>
<gene>
    <name evidence="9" type="ORF">SAMN05660742_110120</name>
</gene>
<feature type="transmembrane region" description="Helical" evidence="7">
    <location>
        <begin position="151"/>
        <end position="170"/>
    </location>
</feature>
<protein>
    <submittedName>
        <fullName evidence="9">Permease of the drug/metabolite transporter (DMT) superfamily</fullName>
    </submittedName>
</protein>
<feature type="domain" description="EamA" evidence="8">
    <location>
        <begin position="148"/>
        <end position="280"/>
    </location>
</feature>
<evidence type="ECO:0000313" key="10">
    <source>
        <dbReference type="Proteomes" id="UP000199662"/>
    </source>
</evidence>
<evidence type="ECO:0000256" key="1">
    <source>
        <dbReference type="ARBA" id="ARBA00004651"/>
    </source>
</evidence>
<keyword evidence="3" id="KW-1003">Cell membrane</keyword>
<feature type="domain" description="EamA" evidence="8">
    <location>
        <begin position="10"/>
        <end position="139"/>
    </location>
</feature>
<evidence type="ECO:0000256" key="2">
    <source>
        <dbReference type="ARBA" id="ARBA00007362"/>
    </source>
</evidence>
<feature type="transmembrane region" description="Helical" evidence="7">
    <location>
        <begin position="7"/>
        <end position="27"/>
    </location>
</feature>
<dbReference type="Proteomes" id="UP000199662">
    <property type="component" value="Unassembled WGS sequence"/>
</dbReference>
<dbReference type="Pfam" id="PF00892">
    <property type="entry name" value="EamA"/>
    <property type="match status" value="2"/>
</dbReference>
<keyword evidence="4 7" id="KW-0812">Transmembrane</keyword>
<evidence type="ECO:0000256" key="6">
    <source>
        <dbReference type="ARBA" id="ARBA00023136"/>
    </source>
</evidence>
<dbReference type="RefSeq" id="WP_091831748.1">
    <property type="nucleotide sequence ID" value="NZ_FNZK01000010.1"/>
</dbReference>
<dbReference type="GO" id="GO:0005886">
    <property type="term" value="C:plasma membrane"/>
    <property type="evidence" value="ECO:0007669"/>
    <property type="project" value="UniProtKB-SubCell"/>
</dbReference>
<dbReference type="AlphaFoldDB" id="A0A1H6ZX50"/>
<comment type="similarity">
    <text evidence="2">Belongs to the EamA transporter family.</text>
</comment>
<feature type="transmembrane region" description="Helical" evidence="7">
    <location>
        <begin position="265"/>
        <end position="283"/>
    </location>
</feature>
<organism evidence="9 10">
    <name type="scientific">Propionispira arboris</name>
    <dbReference type="NCBI Taxonomy" id="84035"/>
    <lineage>
        <taxon>Bacteria</taxon>
        <taxon>Bacillati</taxon>
        <taxon>Bacillota</taxon>
        <taxon>Negativicutes</taxon>
        <taxon>Selenomonadales</taxon>
        <taxon>Selenomonadaceae</taxon>
        <taxon>Propionispira</taxon>
    </lineage>
</organism>
<evidence type="ECO:0000256" key="4">
    <source>
        <dbReference type="ARBA" id="ARBA00022692"/>
    </source>
</evidence>
<evidence type="ECO:0000256" key="5">
    <source>
        <dbReference type="ARBA" id="ARBA00022989"/>
    </source>
</evidence>
<dbReference type="STRING" id="84035.SAMN05660742_110120"/>
<dbReference type="SUPFAM" id="SSF103481">
    <property type="entry name" value="Multidrug resistance efflux transporter EmrE"/>
    <property type="match status" value="2"/>
</dbReference>
<dbReference type="InterPro" id="IPR000620">
    <property type="entry name" value="EamA_dom"/>
</dbReference>
<keyword evidence="5 7" id="KW-1133">Transmembrane helix</keyword>
<proteinExistence type="inferred from homology"/>
<name>A0A1H6ZX50_9FIRM</name>
<feature type="transmembrane region" description="Helical" evidence="7">
    <location>
        <begin position="33"/>
        <end position="54"/>
    </location>
</feature>
<comment type="subcellular location">
    <subcellularLocation>
        <location evidence="1">Cell membrane</location>
        <topology evidence="1">Multi-pass membrane protein</topology>
    </subcellularLocation>
</comment>
<keyword evidence="10" id="KW-1185">Reference proteome</keyword>
<dbReference type="PANTHER" id="PTHR42920:SF5">
    <property type="entry name" value="EAMA DOMAIN-CONTAINING PROTEIN"/>
    <property type="match status" value="1"/>
</dbReference>
<feature type="transmembrane region" description="Helical" evidence="7">
    <location>
        <begin position="98"/>
        <end position="115"/>
    </location>
</feature>
<feature type="transmembrane region" description="Helical" evidence="7">
    <location>
        <begin position="213"/>
        <end position="234"/>
    </location>
</feature>
<dbReference type="InterPro" id="IPR051258">
    <property type="entry name" value="Diverse_Substrate_Transporter"/>
</dbReference>
<keyword evidence="6 7" id="KW-0472">Membrane</keyword>
<evidence type="ECO:0000259" key="8">
    <source>
        <dbReference type="Pfam" id="PF00892"/>
    </source>
</evidence>
<dbReference type="InterPro" id="IPR037185">
    <property type="entry name" value="EmrE-like"/>
</dbReference>
<evidence type="ECO:0000256" key="3">
    <source>
        <dbReference type="ARBA" id="ARBA00022475"/>
    </source>
</evidence>
<sequence length="303" mass="32970">MTKRSDLFYTMLLLLAAIIWGSTFVITKMAAGSLPTAVILAIRFTVGAISIAAFCGKDLSEIDSAYLKWGILLGIITFFSYGVHIFGLELDTTPGKSAFLTSIYCVLVPFVYWLFRQGRPDGYNFGAAFLCLIGIGLVSLTDGLTILRGDIYTLLGGIAGAVEIVLVAMACKGRNPLVMTCLQLVFVAAFSWILVFSQGFLPESYVTNDIWGIVYLGLFATAGCLALQSIGLTYTNPSSAAIILSLESVFGVLFSVYFYDEVITLKMVLGFSLIFVAVIISQTKLKFLKLFKKSQPVEIHRIG</sequence>
<feature type="transmembrane region" description="Helical" evidence="7">
    <location>
        <begin position="122"/>
        <end position="139"/>
    </location>
</feature>
<feature type="transmembrane region" description="Helical" evidence="7">
    <location>
        <begin position="241"/>
        <end position="259"/>
    </location>
</feature>
<feature type="transmembrane region" description="Helical" evidence="7">
    <location>
        <begin position="66"/>
        <end position="86"/>
    </location>
</feature>
<reference evidence="9 10" key="1">
    <citation type="submission" date="2016-10" db="EMBL/GenBank/DDBJ databases">
        <authorList>
            <person name="de Groot N.N."/>
        </authorList>
    </citation>
    <scope>NUCLEOTIDE SEQUENCE [LARGE SCALE GENOMIC DNA]</scope>
    <source>
        <strain evidence="9 10">DSM 2179</strain>
    </source>
</reference>
<dbReference type="EMBL" id="FNZK01000010">
    <property type="protein sequence ID" value="SEJ56734.1"/>
    <property type="molecule type" value="Genomic_DNA"/>
</dbReference>